<dbReference type="Pfam" id="PF07978">
    <property type="entry name" value="NIPSNAP"/>
    <property type="match status" value="1"/>
</dbReference>
<feature type="domain" description="NIPSNAP" evidence="1">
    <location>
        <begin position="74"/>
        <end position="108"/>
    </location>
</feature>
<keyword evidence="3" id="KW-1185">Reference proteome</keyword>
<sequence>KTECLQTYKIHLSFLSKLHLDQDYSCEVVGSWNTWYGDQDQAGKYAPMRYSAGYPTLDEYLELGQDILKIHSYKLKARAIKYRQENDEAVGGFFSQVGDLYEVHHLWGDPEMRPKTFLLKEGWDSSVYFTGRREHTHTPQNL</sequence>
<accession>A0A8C8G8A0</accession>
<dbReference type="InterPro" id="IPR012577">
    <property type="entry name" value="NIPSNAP"/>
</dbReference>
<dbReference type="Proteomes" id="UP000694402">
    <property type="component" value="Unassembled WGS sequence"/>
</dbReference>
<organism evidence="2 3">
    <name type="scientific">Oncorhynchus tshawytscha</name>
    <name type="common">Chinook salmon</name>
    <name type="synonym">Salmo tshawytscha</name>
    <dbReference type="NCBI Taxonomy" id="74940"/>
    <lineage>
        <taxon>Eukaryota</taxon>
        <taxon>Metazoa</taxon>
        <taxon>Chordata</taxon>
        <taxon>Craniata</taxon>
        <taxon>Vertebrata</taxon>
        <taxon>Euteleostomi</taxon>
        <taxon>Actinopterygii</taxon>
        <taxon>Neopterygii</taxon>
        <taxon>Teleostei</taxon>
        <taxon>Protacanthopterygii</taxon>
        <taxon>Salmoniformes</taxon>
        <taxon>Salmonidae</taxon>
        <taxon>Salmoninae</taxon>
        <taxon>Oncorhynchus</taxon>
    </lineage>
</organism>
<reference evidence="2" key="2">
    <citation type="submission" date="2025-09" db="UniProtKB">
        <authorList>
            <consortium name="Ensembl"/>
        </authorList>
    </citation>
    <scope>IDENTIFICATION</scope>
</reference>
<dbReference type="InterPro" id="IPR051557">
    <property type="entry name" value="NipSnap_domain"/>
</dbReference>
<reference evidence="2" key="1">
    <citation type="submission" date="2025-08" db="UniProtKB">
        <authorList>
            <consortium name="Ensembl"/>
        </authorList>
    </citation>
    <scope>IDENTIFICATION</scope>
</reference>
<dbReference type="PANTHER" id="PTHR21017:SF17">
    <property type="entry name" value="PROTEIN NIPSNAP"/>
    <property type="match status" value="1"/>
</dbReference>
<evidence type="ECO:0000259" key="1">
    <source>
        <dbReference type="Pfam" id="PF07978"/>
    </source>
</evidence>
<protein>
    <recommendedName>
        <fullName evidence="1">NIPSNAP domain-containing protein</fullName>
    </recommendedName>
</protein>
<dbReference type="Ensembl" id="ENSOTST00005048307.2">
    <property type="protein sequence ID" value="ENSOTSP00005044416.1"/>
    <property type="gene ID" value="ENSOTSG00005021586.2"/>
</dbReference>
<proteinExistence type="predicted"/>
<dbReference type="AlphaFoldDB" id="A0A8C8G8A0"/>
<name>A0A8C8G8A0_ONCTS</name>
<dbReference type="GO" id="GO:0005739">
    <property type="term" value="C:mitochondrion"/>
    <property type="evidence" value="ECO:0007669"/>
    <property type="project" value="TreeGrafter"/>
</dbReference>
<evidence type="ECO:0000313" key="3">
    <source>
        <dbReference type="Proteomes" id="UP000694402"/>
    </source>
</evidence>
<evidence type="ECO:0000313" key="2">
    <source>
        <dbReference type="Ensembl" id="ENSOTSP00005044416.1"/>
    </source>
</evidence>
<dbReference type="PANTHER" id="PTHR21017">
    <property type="entry name" value="NIPSNAP-RELATED"/>
    <property type="match status" value="1"/>
</dbReference>